<dbReference type="Proteomes" id="UP001144096">
    <property type="component" value="Unassembled WGS sequence"/>
</dbReference>
<dbReference type="GO" id="GO:0032259">
    <property type="term" value="P:methylation"/>
    <property type="evidence" value="ECO:0007669"/>
    <property type="project" value="UniProtKB-KW"/>
</dbReference>
<dbReference type="NCBIfam" id="TIGR01444">
    <property type="entry name" value="fkbM_fam"/>
    <property type="match status" value="1"/>
</dbReference>
<evidence type="ECO:0000259" key="2">
    <source>
        <dbReference type="Pfam" id="PF05050"/>
    </source>
</evidence>
<dbReference type="Pfam" id="PF05050">
    <property type="entry name" value="Methyltransf_21"/>
    <property type="match status" value="1"/>
</dbReference>
<organism evidence="3 4">
    <name type="scientific">Amycolatopsis iheyensis</name>
    <dbReference type="NCBI Taxonomy" id="2945988"/>
    <lineage>
        <taxon>Bacteria</taxon>
        <taxon>Bacillati</taxon>
        <taxon>Actinomycetota</taxon>
        <taxon>Actinomycetes</taxon>
        <taxon>Pseudonocardiales</taxon>
        <taxon>Pseudonocardiaceae</taxon>
        <taxon>Amycolatopsis</taxon>
    </lineage>
</organism>
<sequence length="307" mass="34193">MISYAQNAEDVVLARVFAGQANGRYVDLGAGYPTRDSVTKHFYDLGWRGVNVEPEPALADELDRERPEDVNVRVAVGAAPGTTVLHVVDGQWGRATVDDSLAQQYSEDWAVRDVEVEVVTLAELLDRHPGPVDFLKVDVEGAERAVIEGADWTRHRPRVLVVEATEPGSPKPAHDEWEPMLLAAGYRCGLFDGLNRFYAPAEDSDALAALAAPANVFDDYERYAAFEIREERDQLRQARPSEVAYIRRLEETVEAAQQARGELGAQLDAAQRELAQARRTAEEHRRRAAALEHRVAELEAQPGVRRY</sequence>
<comment type="caution">
    <text evidence="3">The sequence shown here is derived from an EMBL/GenBank/DDBJ whole genome shotgun (WGS) entry which is preliminary data.</text>
</comment>
<dbReference type="GO" id="GO:0008168">
    <property type="term" value="F:methyltransferase activity"/>
    <property type="evidence" value="ECO:0007669"/>
    <property type="project" value="UniProtKB-KW"/>
</dbReference>
<dbReference type="InterPro" id="IPR029063">
    <property type="entry name" value="SAM-dependent_MTases_sf"/>
</dbReference>
<keyword evidence="3" id="KW-0489">Methyltransferase</keyword>
<reference evidence="3" key="1">
    <citation type="submission" date="2022-06" db="EMBL/GenBank/DDBJ databases">
        <title>Amycolatopsis iheyaensis sp. nov., a new species of the genus Amycolatopsis isolated from soil in Iheya island, Japan.</title>
        <authorList>
            <person name="Ngamcharungchit C."/>
            <person name="Kanto H."/>
            <person name="Take A."/>
            <person name="Intra B."/>
            <person name="Matsumoto A."/>
            <person name="Panbangred W."/>
            <person name="Inahashi Y."/>
        </authorList>
    </citation>
    <scope>NUCLEOTIDE SEQUENCE</scope>
    <source>
        <strain evidence="3">OK19-0408</strain>
    </source>
</reference>
<evidence type="ECO:0000256" key="1">
    <source>
        <dbReference type="SAM" id="Coils"/>
    </source>
</evidence>
<protein>
    <submittedName>
        <fullName evidence="3">FkbM family methyltransferase</fullName>
    </submittedName>
</protein>
<feature type="coiled-coil region" evidence="1">
    <location>
        <begin position="246"/>
        <end position="301"/>
    </location>
</feature>
<dbReference type="InterPro" id="IPR006342">
    <property type="entry name" value="FkbM_mtfrase"/>
</dbReference>
<dbReference type="Gene3D" id="3.40.50.150">
    <property type="entry name" value="Vaccinia Virus protein VP39"/>
    <property type="match status" value="1"/>
</dbReference>
<feature type="domain" description="Methyltransferase FkbM" evidence="2">
    <location>
        <begin position="27"/>
        <end position="188"/>
    </location>
</feature>
<evidence type="ECO:0000313" key="3">
    <source>
        <dbReference type="EMBL" id="MCR6486264.1"/>
    </source>
</evidence>
<dbReference type="InterPro" id="IPR052514">
    <property type="entry name" value="SAM-dependent_MTase"/>
</dbReference>
<evidence type="ECO:0000313" key="4">
    <source>
        <dbReference type="Proteomes" id="UP001144096"/>
    </source>
</evidence>
<dbReference type="RefSeq" id="WP_257922840.1">
    <property type="nucleotide sequence ID" value="NZ_JAMXQV010000014.1"/>
</dbReference>
<dbReference type="EMBL" id="JAMXQV010000014">
    <property type="protein sequence ID" value="MCR6486264.1"/>
    <property type="molecule type" value="Genomic_DNA"/>
</dbReference>
<name>A0A9X2SL98_9PSEU</name>
<dbReference type="PANTHER" id="PTHR34203">
    <property type="entry name" value="METHYLTRANSFERASE, FKBM FAMILY PROTEIN"/>
    <property type="match status" value="1"/>
</dbReference>
<keyword evidence="1" id="KW-0175">Coiled coil</keyword>
<dbReference type="AlphaFoldDB" id="A0A9X2SL98"/>
<dbReference type="SUPFAM" id="SSF53335">
    <property type="entry name" value="S-adenosyl-L-methionine-dependent methyltransferases"/>
    <property type="match status" value="1"/>
</dbReference>
<keyword evidence="4" id="KW-1185">Reference proteome</keyword>
<gene>
    <name evidence="3" type="ORF">M8542_25890</name>
</gene>
<dbReference type="PANTHER" id="PTHR34203:SF15">
    <property type="entry name" value="SLL1173 PROTEIN"/>
    <property type="match status" value="1"/>
</dbReference>
<keyword evidence="3" id="KW-0808">Transferase</keyword>
<accession>A0A9X2SL98</accession>
<proteinExistence type="predicted"/>